<keyword evidence="2" id="KW-1185">Reference proteome</keyword>
<protein>
    <submittedName>
        <fullName evidence="1">Uncharacterized protein</fullName>
    </submittedName>
</protein>
<dbReference type="OrthoDB" id="956698at2"/>
<dbReference type="EMBL" id="SOGN01000016">
    <property type="protein sequence ID" value="TFC83294.1"/>
    <property type="molecule type" value="Genomic_DNA"/>
</dbReference>
<dbReference type="Proteomes" id="UP000298433">
    <property type="component" value="Unassembled WGS sequence"/>
</dbReference>
<dbReference type="RefSeq" id="WP_134368862.1">
    <property type="nucleotide sequence ID" value="NZ_SOGN01000016.1"/>
</dbReference>
<comment type="caution">
    <text evidence="1">The sequence shown here is derived from an EMBL/GenBank/DDBJ whole genome shotgun (WGS) entry which is preliminary data.</text>
</comment>
<evidence type="ECO:0000313" key="1">
    <source>
        <dbReference type="EMBL" id="TFC83294.1"/>
    </source>
</evidence>
<gene>
    <name evidence="1" type="ORF">E3T23_02695</name>
</gene>
<proteinExistence type="predicted"/>
<organism evidence="1 2">
    <name type="scientific">Cryobacterium cheniae</name>
    <dbReference type="NCBI Taxonomy" id="1259262"/>
    <lineage>
        <taxon>Bacteria</taxon>
        <taxon>Bacillati</taxon>
        <taxon>Actinomycetota</taxon>
        <taxon>Actinomycetes</taxon>
        <taxon>Micrococcales</taxon>
        <taxon>Microbacteriaceae</taxon>
        <taxon>Cryobacterium</taxon>
    </lineage>
</organism>
<reference evidence="1 2" key="1">
    <citation type="submission" date="2019-03" db="EMBL/GenBank/DDBJ databases">
        <title>Genomics of glacier-inhabiting Cryobacterium strains.</title>
        <authorList>
            <person name="Liu Q."/>
            <person name="Xin Y.-H."/>
        </authorList>
    </citation>
    <scope>NUCLEOTIDE SEQUENCE [LARGE SCALE GENOMIC DNA]</scope>
    <source>
        <strain evidence="1 2">TMT2-48-2</strain>
    </source>
</reference>
<evidence type="ECO:0000313" key="2">
    <source>
        <dbReference type="Proteomes" id="UP000298433"/>
    </source>
</evidence>
<name>A0A4R8XXG3_9MICO</name>
<accession>A0A4R8XXG3</accession>
<sequence>MCTVPVKAGATRRLTDAGAAVIAAPRATPWKSFNSRLQAPAGLTVTPFQELGSTGEQASDPVKTG</sequence>
<dbReference type="AlphaFoldDB" id="A0A4R8XXG3"/>